<feature type="transmembrane region" description="Helical" evidence="7">
    <location>
        <begin position="146"/>
        <end position="165"/>
    </location>
</feature>
<evidence type="ECO:0000256" key="2">
    <source>
        <dbReference type="ARBA" id="ARBA00005262"/>
    </source>
</evidence>
<dbReference type="PIRSF" id="PIRSF004810">
    <property type="entry name" value="ChrA"/>
    <property type="match status" value="1"/>
</dbReference>
<keyword evidence="4 7" id="KW-0812">Transmembrane</keyword>
<evidence type="ECO:0000313" key="8">
    <source>
        <dbReference type="EMBL" id="TGB01989.1"/>
    </source>
</evidence>
<sequence>MSLQKKVVNYWRKQNNKFANSPQKYWKKIGGIIVSKPQGSLLEILKASTKLGLTSFGGPVAHLAYFKDEYIDRRKWIDDKTYADIIALCQFLPGPASSQVGIAIGMLRGGFLGGLVSWFGFTMPSIIILVLFALMYQSFDLADAPFIHSLKVVAAAVVLHAVIGLGKKLTPDRPRILIAMIAATILLLYPSAWMQLLIILAAGLFGLKMFSNMQESKVQPFPVTFSKKVGVASLSLLTGLLIVLPILARNIDHALMQIFDTFFRVGSLVFGGGHVVLPMLEREVVPTGWLEANEFLAGYGMAQAVPGPLFTFSSYLGTMIEGVAGAVVATAGIFLPSFLFLLAALPFLNELRKRPAFQGVLTGVNASVVGILLAAFYDPVITSSIEDGGDFALAAFLFALLHFFKVPAWAIVLIGVAGGTVLSYL</sequence>
<evidence type="ECO:0000256" key="4">
    <source>
        <dbReference type="ARBA" id="ARBA00022692"/>
    </source>
</evidence>
<evidence type="ECO:0000256" key="5">
    <source>
        <dbReference type="ARBA" id="ARBA00022989"/>
    </source>
</evidence>
<feature type="transmembrane region" description="Helical" evidence="7">
    <location>
        <begin position="230"/>
        <end position="249"/>
    </location>
</feature>
<feature type="transmembrane region" description="Helical" evidence="7">
    <location>
        <begin position="397"/>
        <end position="422"/>
    </location>
</feature>
<dbReference type="InterPro" id="IPR014047">
    <property type="entry name" value="Chr_Tranpt_l_chain"/>
</dbReference>
<organism evidence="8 9">
    <name type="scientific">Halobacillus salinus</name>
    <dbReference type="NCBI Taxonomy" id="192814"/>
    <lineage>
        <taxon>Bacteria</taxon>
        <taxon>Bacillati</taxon>
        <taxon>Bacillota</taxon>
        <taxon>Bacilli</taxon>
        <taxon>Bacillales</taxon>
        <taxon>Bacillaceae</taxon>
        <taxon>Halobacillus</taxon>
    </lineage>
</organism>
<comment type="caution">
    <text evidence="8">The sequence shown here is derived from an EMBL/GenBank/DDBJ whole genome shotgun (WGS) entry which is preliminary data.</text>
</comment>
<feature type="transmembrane region" description="Helical" evidence="7">
    <location>
        <begin position="360"/>
        <end position="377"/>
    </location>
</feature>
<dbReference type="PANTHER" id="PTHR33567">
    <property type="entry name" value="CHROMATE ION TRANSPORTER (EUROFUNG)"/>
    <property type="match status" value="1"/>
</dbReference>
<gene>
    <name evidence="8" type="primary">chrA</name>
    <name evidence="8" type="ORF">E4663_15270</name>
</gene>
<comment type="subcellular location">
    <subcellularLocation>
        <location evidence="1">Cell membrane</location>
        <topology evidence="1">Multi-pass membrane protein</topology>
    </subcellularLocation>
</comment>
<dbReference type="GO" id="GO:0015109">
    <property type="term" value="F:chromate transmembrane transporter activity"/>
    <property type="evidence" value="ECO:0007669"/>
    <property type="project" value="InterPro"/>
</dbReference>
<evidence type="ECO:0000313" key="9">
    <source>
        <dbReference type="Proteomes" id="UP000297982"/>
    </source>
</evidence>
<feature type="transmembrane region" description="Helical" evidence="7">
    <location>
        <begin position="323"/>
        <end position="348"/>
    </location>
</feature>
<feature type="transmembrane region" description="Helical" evidence="7">
    <location>
        <begin position="177"/>
        <end position="210"/>
    </location>
</feature>
<protein>
    <submittedName>
        <fullName evidence="8">Chromate efflux transporter</fullName>
    </submittedName>
</protein>
<accession>A0A4Z0GZ26</accession>
<feature type="transmembrane region" description="Helical" evidence="7">
    <location>
        <begin position="111"/>
        <end position="134"/>
    </location>
</feature>
<evidence type="ECO:0000256" key="1">
    <source>
        <dbReference type="ARBA" id="ARBA00004651"/>
    </source>
</evidence>
<keyword evidence="9" id="KW-1185">Reference proteome</keyword>
<name>A0A4Z0GZ26_9BACI</name>
<dbReference type="PANTHER" id="PTHR33567:SF3">
    <property type="entry name" value="CHROMATE ION TRANSPORTER (EUROFUNG)"/>
    <property type="match status" value="1"/>
</dbReference>
<dbReference type="Pfam" id="PF02417">
    <property type="entry name" value="Chromate_transp"/>
    <property type="match status" value="2"/>
</dbReference>
<dbReference type="STRING" id="192814.GCA_900166575_03838"/>
<evidence type="ECO:0000256" key="6">
    <source>
        <dbReference type="ARBA" id="ARBA00023136"/>
    </source>
</evidence>
<proteinExistence type="inferred from homology"/>
<dbReference type="Proteomes" id="UP000297982">
    <property type="component" value="Unassembled WGS sequence"/>
</dbReference>
<evidence type="ECO:0000256" key="7">
    <source>
        <dbReference type="SAM" id="Phobius"/>
    </source>
</evidence>
<evidence type="ECO:0000256" key="3">
    <source>
        <dbReference type="ARBA" id="ARBA00022475"/>
    </source>
</evidence>
<dbReference type="AlphaFoldDB" id="A0A4Z0GZ26"/>
<comment type="similarity">
    <text evidence="2">Belongs to the chromate ion transporter (CHR) (TC 2.A.51) family.</text>
</comment>
<keyword evidence="6 7" id="KW-0472">Membrane</keyword>
<dbReference type="GO" id="GO:0005886">
    <property type="term" value="C:plasma membrane"/>
    <property type="evidence" value="ECO:0007669"/>
    <property type="project" value="UniProtKB-SubCell"/>
</dbReference>
<dbReference type="NCBIfam" id="TIGR00937">
    <property type="entry name" value="2A51"/>
    <property type="match status" value="1"/>
</dbReference>
<reference evidence="8 9" key="1">
    <citation type="journal article" date="2003" name="Int. J. Syst. Evol. Microbiol.">
        <title>Halobacillus salinus sp. nov., isolated from a salt lake on the coast of the East Sea in Korea.</title>
        <authorList>
            <person name="Yoon J.H."/>
            <person name="Kang K.H."/>
            <person name="Park Y.H."/>
        </authorList>
    </citation>
    <scope>NUCLEOTIDE SEQUENCE [LARGE SCALE GENOMIC DNA]</scope>
    <source>
        <strain evidence="8 9">HSL-3</strain>
    </source>
</reference>
<feature type="transmembrane region" description="Helical" evidence="7">
    <location>
        <begin position="261"/>
        <end position="280"/>
    </location>
</feature>
<dbReference type="InterPro" id="IPR003370">
    <property type="entry name" value="Chromate_transpt"/>
</dbReference>
<dbReference type="EMBL" id="SRJC01000004">
    <property type="protein sequence ID" value="TGB01989.1"/>
    <property type="molecule type" value="Genomic_DNA"/>
</dbReference>
<keyword evidence="5 7" id="KW-1133">Transmembrane helix</keyword>
<keyword evidence="3" id="KW-1003">Cell membrane</keyword>